<dbReference type="AlphaFoldDB" id="A0A1V6NVW1"/>
<protein>
    <submittedName>
        <fullName evidence="2">Uncharacterized protein</fullName>
    </submittedName>
</protein>
<reference evidence="3" key="1">
    <citation type="journal article" date="2017" name="Nat. Microbiol.">
        <title>Global analysis of biosynthetic gene clusters reveals vast potential of secondary metabolite production in Penicillium species.</title>
        <authorList>
            <person name="Nielsen J.C."/>
            <person name="Grijseels S."/>
            <person name="Prigent S."/>
            <person name="Ji B."/>
            <person name="Dainat J."/>
            <person name="Nielsen K.F."/>
            <person name="Frisvad J.C."/>
            <person name="Workman M."/>
            <person name="Nielsen J."/>
        </authorList>
    </citation>
    <scope>NUCLEOTIDE SEQUENCE [LARGE SCALE GENOMIC DNA]</scope>
    <source>
        <strain evidence="3">IBT 11843</strain>
    </source>
</reference>
<feature type="region of interest" description="Disordered" evidence="1">
    <location>
        <begin position="1"/>
        <end position="33"/>
    </location>
</feature>
<dbReference type="EMBL" id="MDYL01000031">
    <property type="protein sequence ID" value="OQD68737.1"/>
    <property type="molecule type" value="Genomic_DNA"/>
</dbReference>
<evidence type="ECO:0000313" key="2">
    <source>
        <dbReference type="EMBL" id="OQD68737.1"/>
    </source>
</evidence>
<dbReference type="OrthoDB" id="4361935at2759"/>
<evidence type="ECO:0000256" key="1">
    <source>
        <dbReference type="SAM" id="MobiDB-lite"/>
    </source>
</evidence>
<proteinExistence type="predicted"/>
<sequence length="218" mass="24789">MSQGHPTVESDGEEQPGSESESDNMESESSLKESQYGSLEVCLRPCTRFEFPAPRPYFDRSGPYQCFYLDAYKGITWTGYTGPGVIWLKNIWKNDNATISPPFSQITQAFYERDFAINTLNHVFMTVVVNEETLGVVEKLYLDNFGRLGIQLVEESECSMMAWACGTPQFDVLLGTRLGKLAAYLVLGAFPRGSRRIVRIVVQYDWTTEFPTLRFDIR</sequence>
<dbReference type="Proteomes" id="UP000191522">
    <property type="component" value="Unassembled WGS sequence"/>
</dbReference>
<gene>
    <name evidence="2" type="ORF">PENDEC_c031G02294</name>
</gene>
<keyword evidence="3" id="KW-1185">Reference proteome</keyword>
<accession>A0A1V6NVW1</accession>
<comment type="caution">
    <text evidence="2">The sequence shown here is derived from an EMBL/GenBank/DDBJ whole genome shotgun (WGS) entry which is preliminary data.</text>
</comment>
<feature type="compositionally biased region" description="Acidic residues" evidence="1">
    <location>
        <begin position="10"/>
        <end position="26"/>
    </location>
</feature>
<evidence type="ECO:0000313" key="3">
    <source>
        <dbReference type="Proteomes" id="UP000191522"/>
    </source>
</evidence>
<organism evidence="2 3">
    <name type="scientific">Penicillium decumbens</name>
    <dbReference type="NCBI Taxonomy" id="69771"/>
    <lineage>
        <taxon>Eukaryota</taxon>
        <taxon>Fungi</taxon>
        <taxon>Dikarya</taxon>
        <taxon>Ascomycota</taxon>
        <taxon>Pezizomycotina</taxon>
        <taxon>Eurotiomycetes</taxon>
        <taxon>Eurotiomycetidae</taxon>
        <taxon>Eurotiales</taxon>
        <taxon>Aspergillaceae</taxon>
        <taxon>Penicillium</taxon>
    </lineage>
</organism>
<name>A0A1V6NVW1_PENDC</name>